<dbReference type="Gene3D" id="3.20.20.80">
    <property type="entry name" value="Glycosidases"/>
    <property type="match status" value="1"/>
</dbReference>
<comment type="similarity">
    <text evidence="2 6">Belongs to the glycosyl hydrolase 42 family.</text>
</comment>
<proteinExistence type="inferred from homology"/>
<feature type="domain" description="Beta-galactosidase C-terminal" evidence="9">
    <location>
        <begin position="620"/>
        <end position="675"/>
    </location>
</feature>
<dbReference type="RefSeq" id="WP_249297785.1">
    <property type="nucleotide sequence ID" value="NZ_JACRSX010000006.1"/>
</dbReference>
<evidence type="ECO:0000256" key="1">
    <source>
        <dbReference type="ARBA" id="ARBA00001412"/>
    </source>
</evidence>
<evidence type="ECO:0000259" key="9">
    <source>
        <dbReference type="Pfam" id="PF08533"/>
    </source>
</evidence>
<dbReference type="PIRSF" id="PIRSF001084">
    <property type="entry name" value="B-galactosidase"/>
    <property type="match status" value="1"/>
</dbReference>
<dbReference type="Pfam" id="PF08533">
    <property type="entry name" value="Glyco_hydro_42C"/>
    <property type="match status" value="1"/>
</dbReference>
<evidence type="ECO:0000259" key="7">
    <source>
        <dbReference type="Pfam" id="PF02449"/>
    </source>
</evidence>
<dbReference type="Pfam" id="PF02449">
    <property type="entry name" value="Glyco_hydro_42"/>
    <property type="match status" value="1"/>
</dbReference>
<sequence>MNRSFLFEGQQGLLHGGDYNPDQWLDRPDILQEDVRLMKKAHVNTVSLGIFSWAVYEPVEGEYHFEWLQEIIDTLYQNGICTVLATPSGARPAWLDRKYEEVRRVNKYGVREHHGIRHNHCMSSRVFRQKVKEITEKLYEAVGTHPGVKLWHISNELGGECYCPLCAARFQEYLRKKFHNDIQELNKAWWNAFWSHNYSCFEEIEPPLEYGESSSMGLDLEWRRFTTWNMTDYLKSEIETIRGLGSTLPITTNFMELYEGLDYREMEKELDVISWDSYPRFHNDHESFETTMWNTAFHNTVMQSMKKDRPFMLMESAPGLVNWHVYNKLKRPYVHRLFSLQAVACGSDTVQYFQWRKGRGGYEQYHGAVVDHLGTDDTRTFREVAALGEDLEKLAEVAGSVPEAEAALILDWDTMWAVNDMMGLARETKKYAQTCMEWYRLMASMGLNVNIIPQTEELSEYKLVVAPMMYMLKPETAVRLKEYIQKGGQLLATYVTGYVDQNQLCYLGGFPGDGLKDVFGVISEEIDTFYPTDRNQVTLWDGSKAQVRDYAELLRVQEDVRILGQYDADFYQGMPAVTEHSYGAGTVCYVAARMESQANRRILELLVSRSGLDLPKLPEGVEYHVREAGGERYIFLLNLEEKEKQIDEINGTDLLTQKLCDGTVKLEPYGVMVVKVKQG</sequence>
<dbReference type="SUPFAM" id="SSF51445">
    <property type="entry name" value="(Trans)glycosidases"/>
    <property type="match status" value="1"/>
</dbReference>
<dbReference type="Gene3D" id="2.60.40.1180">
    <property type="entry name" value="Golgi alpha-mannosidase II"/>
    <property type="match status" value="1"/>
</dbReference>
<keyword evidence="5 6" id="KW-0326">Glycosidase</keyword>
<organism evidence="10 11">
    <name type="scientific">Jutongia huaianensis</name>
    <dbReference type="NCBI Taxonomy" id="2763668"/>
    <lineage>
        <taxon>Bacteria</taxon>
        <taxon>Bacillati</taxon>
        <taxon>Bacillota</taxon>
        <taxon>Clostridia</taxon>
        <taxon>Lachnospirales</taxon>
        <taxon>Lachnospiraceae</taxon>
        <taxon>Jutongia</taxon>
    </lineage>
</organism>
<evidence type="ECO:0000256" key="3">
    <source>
        <dbReference type="ARBA" id="ARBA00012756"/>
    </source>
</evidence>
<evidence type="ECO:0000256" key="6">
    <source>
        <dbReference type="PIRNR" id="PIRNR001084"/>
    </source>
</evidence>
<dbReference type="InterPro" id="IPR013529">
    <property type="entry name" value="Glyco_hydro_42_N"/>
</dbReference>
<dbReference type="Proteomes" id="UP000606193">
    <property type="component" value="Unassembled WGS sequence"/>
</dbReference>
<evidence type="ECO:0000259" key="8">
    <source>
        <dbReference type="Pfam" id="PF08532"/>
    </source>
</evidence>
<dbReference type="Pfam" id="PF08532">
    <property type="entry name" value="Glyco_hydro_42M"/>
    <property type="match status" value="1"/>
</dbReference>
<evidence type="ECO:0000313" key="11">
    <source>
        <dbReference type="Proteomes" id="UP000606193"/>
    </source>
</evidence>
<dbReference type="SUPFAM" id="SSF52317">
    <property type="entry name" value="Class I glutamine amidotransferase-like"/>
    <property type="match status" value="1"/>
</dbReference>
<evidence type="ECO:0000313" key="10">
    <source>
        <dbReference type="EMBL" id="MBC8562377.1"/>
    </source>
</evidence>
<dbReference type="InterPro" id="IPR003476">
    <property type="entry name" value="Glyco_hydro_42"/>
</dbReference>
<dbReference type="InterPro" id="IPR029062">
    <property type="entry name" value="Class_I_gatase-like"/>
</dbReference>
<dbReference type="EC" id="3.2.1.23" evidence="3 6"/>
<dbReference type="CDD" id="cd03143">
    <property type="entry name" value="A4_beta-galactosidase_middle_domain"/>
    <property type="match status" value="1"/>
</dbReference>
<accession>A0ABR7N162</accession>
<evidence type="ECO:0000256" key="4">
    <source>
        <dbReference type="ARBA" id="ARBA00022801"/>
    </source>
</evidence>
<dbReference type="InterPro" id="IPR013780">
    <property type="entry name" value="Glyco_hydro_b"/>
</dbReference>
<evidence type="ECO:0000256" key="2">
    <source>
        <dbReference type="ARBA" id="ARBA00005940"/>
    </source>
</evidence>
<reference evidence="10 11" key="1">
    <citation type="submission" date="2020-08" db="EMBL/GenBank/DDBJ databases">
        <title>Genome public.</title>
        <authorList>
            <person name="Liu C."/>
            <person name="Sun Q."/>
        </authorList>
    </citation>
    <scope>NUCLEOTIDE SEQUENCE [LARGE SCALE GENOMIC DNA]</scope>
    <source>
        <strain evidence="10 11">NSJ-37</strain>
    </source>
</reference>
<gene>
    <name evidence="10" type="ORF">H8704_06995</name>
</gene>
<keyword evidence="4 6" id="KW-0378">Hydrolase</keyword>
<dbReference type="InterPro" id="IPR017853">
    <property type="entry name" value="GH"/>
</dbReference>
<protein>
    <recommendedName>
        <fullName evidence="3 6">Beta-galactosidase</fullName>
        <shortName evidence="6">Beta-gal</shortName>
        <ecNumber evidence="3 6">3.2.1.23</ecNumber>
    </recommendedName>
</protein>
<keyword evidence="11" id="KW-1185">Reference proteome</keyword>
<dbReference type="Gene3D" id="3.40.50.880">
    <property type="match status" value="1"/>
</dbReference>
<dbReference type="PANTHER" id="PTHR36447:SF1">
    <property type="entry name" value="BETA-GALACTOSIDASE GANA"/>
    <property type="match status" value="1"/>
</dbReference>
<dbReference type="InterPro" id="IPR013739">
    <property type="entry name" value="Beta_galactosidase_C"/>
</dbReference>
<feature type="domain" description="Beta-galactosidase trimerisation" evidence="8">
    <location>
        <begin position="404"/>
        <end position="612"/>
    </location>
</feature>
<evidence type="ECO:0000256" key="5">
    <source>
        <dbReference type="ARBA" id="ARBA00023295"/>
    </source>
</evidence>
<dbReference type="InterPro" id="IPR013738">
    <property type="entry name" value="Beta_galactosidase_Trimer"/>
</dbReference>
<feature type="domain" description="Glycoside hydrolase family 42 N-terminal" evidence="7">
    <location>
        <begin position="18"/>
        <end position="394"/>
    </location>
</feature>
<dbReference type="PANTHER" id="PTHR36447">
    <property type="entry name" value="BETA-GALACTOSIDASE GANA"/>
    <property type="match status" value="1"/>
</dbReference>
<dbReference type="EMBL" id="JACRSX010000006">
    <property type="protein sequence ID" value="MBC8562377.1"/>
    <property type="molecule type" value="Genomic_DNA"/>
</dbReference>
<name>A0ABR7N162_9FIRM</name>
<comment type="caution">
    <text evidence="10">The sequence shown here is derived from an EMBL/GenBank/DDBJ whole genome shotgun (WGS) entry which is preliminary data.</text>
</comment>
<comment type="catalytic activity">
    <reaction evidence="1 6">
        <text>Hydrolysis of terminal non-reducing beta-D-galactose residues in beta-D-galactosides.</text>
        <dbReference type="EC" id="3.2.1.23"/>
    </reaction>
</comment>